<organism evidence="1 2">
    <name type="scientific">Megalodesulfovibrio gigas (strain ATCC 19364 / DSM 1382 / NCIMB 9332 / VKM B-1759)</name>
    <name type="common">Desulfovibrio gigas</name>
    <dbReference type="NCBI Taxonomy" id="1121448"/>
    <lineage>
        <taxon>Bacteria</taxon>
        <taxon>Pseudomonadati</taxon>
        <taxon>Thermodesulfobacteriota</taxon>
        <taxon>Desulfovibrionia</taxon>
        <taxon>Desulfovibrionales</taxon>
        <taxon>Desulfovibrionaceae</taxon>
        <taxon>Megalodesulfovibrio</taxon>
    </lineage>
</organism>
<evidence type="ECO:0000313" key="2">
    <source>
        <dbReference type="Proteomes" id="UP000016587"/>
    </source>
</evidence>
<dbReference type="EMBL" id="CP006585">
    <property type="protein sequence ID" value="AGW12154.1"/>
    <property type="molecule type" value="Genomic_DNA"/>
</dbReference>
<dbReference type="STRING" id="1121448.DGI_0220"/>
<proteinExistence type="predicted"/>
<reference evidence="2" key="2">
    <citation type="submission" date="2013-07" db="EMBL/GenBank/DDBJ databases">
        <authorList>
            <person name="Morais-Silva F.O."/>
            <person name="Rezende A.M."/>
            <person name="Pimentel C."/>
            <person name="Resende D.M."/>
            <person name="Santos C.I."/>
            <person name="Clemente C."/>
            <person name="de Oliveira L.M."/>
            <person name="da Silva S.M."/>
            <person name="Costa D.A."/>
            <person name="Varela-Raposo A."/>
            <person name="Horacio E.C.A."/>
            <person name="Matos M."/>
            <person name="Flores O."/>
            <person name="Ruiz J.C."/>
            <person name="Rodrigues-Pousada C."/>
        </authorList>
    </citation>
    <scope>NUCLEOTIDE SEQUENCE [LARGE SCALE GENOMIC DNA]</scope>
    <source>
        <strain evidence="2">ATCC 19364 / DSM 1382 / NCIMB 9332 / VKM B-1759</strain>
    </source>
</reference>
<accession>T2G7I7</accession>
<dbReference type="eggNOG" id="COG5566">
    <property type="taxonomic scope" value="Bacteria"/>
</dbReference>
<dbReference type="Proteomes" id="UP000016587">
    <property type="component" value="Chromosome"/>
</dbReference>
<dbReference type="AlphaFoldDB" id="T2G7I7"/>
<dbReference type="HOGENOM" id="CLU_131403_0_0_7"/>
<name>T2G7I7_MEGG1</name>
<reference evidence="1 2" key="1">
    <citation type="journal article" date="2013" name="J. Bacteriol.">
        <title>Roles of HynAB and Ech, the only two hydrogenases found in the model sulfate reducer Desulfovibrio gigas.</title>
        <authorList>
            <person name="Morais-Silva F.O."/>
            <person name="Santos C.I."/>
            <person name="Rodrigues R."/>
            <person name="Pereira I.A."/>
            <person name="Rodrigues-Pousada C."/>
        </authorList>
    </citation>
    <scope>NUCLEOTIDE SEQUENCE [LARGE SCALE GENOMIC DNA]</scope>
    <source>
        <strain evidence="2">ATCC 19364 / DSM 1382 / NCIMB 9332 / VKM B-1759</strain>
    </source>
</reference>
<sequence length="133" mass="14947">MHSLEHATARHHDVWDLDALDWNTLPPSLAGLRRLMGAPATVLLAESYGGTAVYVPEYPYPDHHLTACIGLPAMERLVRVHGREKLHIPKLDALERQVRQSRLRQLHSQGASVGSLARIFNITPRRVRQLLAV</sequence>
<dbReference type="PATRIC" id="fig|1121448.10.peg.226"/>
<dbReference type="OrthoDB" id="5458350at2"/>
<evidence type="ECO:0000313" key="1">
    <source>
        <dbReference type="EMBL" id="AGW12154.1"/>
    </source>
</evidence>
<protein>
    <recommendedName>
        <fullName evidence="3">Mor transcription activator domain-containing protein</fullName>
    </recommendedName>
</protein>
<keyword evidence="2" id="KW-1185">Reference proteome</keyword>
<dbReference type="RefSeq" id="WP_021758749.1">
    <property type="nucleotide sequence ID" value="NC_022444.1"/>
</dbReference>
<gene>
    <name evidence="1" type="ORF">DGI_0220</name>
</gene>
<dbReference type="SUPFAM" id="SSF46689">
    <property type="entry name" value="Homeodomain-like"/>
    <property type="match status" value="1"/>
</dbReference>
<dbReference type="InterPro" id="IPR009057">
    <property type="entry name" value="Homeodomain-like_sf"/>
</dbReference>
<evidence type="ECO:0008006" key="3">
    <source>
        <dbReference type="Google" id="ProtNLM"/>
    </source>
</evidence>
<dbReference type="KEGG" id="dgg:DGI_0220"/>